<dbReference type="SUPFAM" id="SSF82171">
    <property type="entry name" value="DPP6 N-terminal domain-like"/>
    <property type="match status" value="1"/>
</dbReference>
<reference evidence="4 5" key="1">
    <citation type="submission" date="2019-06" db="EMBL/GenBank/DDBJ databases">
        <title>Whole genome sequence for Cellvibrionaceae sp. R142.</title>
        <authorList>
            <person name="Wang G."/>
        </authorList>
    </citation>
    <scope>NUCLEOTIDE SEQUENCE [LARGE SCALE GENOMIC DNA]</scope>
    <source>
        <strain evidence="4 5">R142</strain>
    </source>
</reference>
<dbReference type="PANTHER" id="PTHR42776">
    <property type="entry name" value="SERINE PEPTIDASE S9 FAMILY MEMBER"/>
    <property type="match status" value="1"/>
</dbReference>
<proteinExistence type="predicted"/>
<accession>A0A545T1S8</accession>
<dbReference type="Gene3D" id="3.40.50.1820">
    <property type="entry name" value="alpha/beta hydrolase"/>
    <property type="match status" value="1"/>
</dbReference>
<feature type="domain" description="Peptidase S9 prolyl oligopeptidase catalytic" evidence="3">
    <location>
        <begin position="453"/>
        <end position="664"/>
    </location>
</feature>
<dbReference type="RefSeq" id="WP_142928713.1">
    <property type="nucleotide sequence ID" value="NZ_ML660100.1"/>
</dbReference>
<gene>
    <name evidence="4" type="ORF">FKG94_19990</name>
</gene>
<keyword evidence="1" id="KW-0378">Hydrolase</keyword>
<feature type="chain" id="PRO_5022047784" evidence="2">
    <location>
        <begin position="23"/>
        <end position="665"/>
    </location>
</feature>
<evidence type="ECO:0000256" key="1">
    <source>
        <dbReference type="ARBA" id="ARBA00022801"/>
    </source>
</evidence>
<evidence type="ECO:0000259" key="3">
    <source>
        <dbReference type="Pfam" id="PF00326"/>
    </source>
</evidence>
<organism evidence="4 5">
    <name type="scientific">Exilibacterium tricleocarpae</name>
    <dbReference type="NCBI Taxonomy" id="2591008"/>
    <lineage>
        <taxon>Bacteria</taxon>
        <taxon>Pseudomonadati</taxon>
        <taxon>Pseudomonadota</taxon>
        <taxon>Gammaproteobacteria</taxon>
        <taxon>Cellvibrionales</taxon>
        <taxon>Cellvibrionaceae</taxon>
        <taxon>Exilibacterium</taxon>
    </lineage>
</organism>
<dbReference type="OrthoDB" id="4269629at2"/>
<evidence type="ECO:0000256" key="2">
    <source>
        <dbReference type="SAM" id="SignalP"/>
    </source>
</evidence>
<feature type="signal peptide" evidence="2">
    <location>
        <begin position="1"/>
        <end position="22"/>
    </location>
</feature>
<dbReference type="InterPro" id="IPR029058">
    <property type="entry name" value="AB_hydrolase_fold"/>
</dbReference>
<keyword evidence="2" id="KW-0732">Signal</keyword>
<dbReference type="GO" id="GO:0006508">
    <property type="term" value="P:proteolysis"/>
    <property type="evidence" value="ECO:0007669"/>
    <property type="project" value="InterPro"/>
</dbReference>
<evidence type="ECO:0000313" key="5">
    <source>
        <dbReference type="Proteomes" id="UP000319732"/>
    </source>
</evidence>
<dbReference type="PANTHER" id="PTHR42776:SF27">
    <property type="entry name" value="DIPEPTIDYL PEPTIDASE FAMILY MEMBER 6"/>
    <property type="match status" value="1"/>
</dbReference>
<dbReference type="Proteomes" id="UP000319732">
    <property type="component" value="Unassembled WGS sequence"/>
</dbReference>
<sequence length="665" mass="73987">MIRHCLLYLALAGAILSYPVRAGVEANTFFSAPEMTAAALSPGGKYIAAITNKPDGQRLELINPASGATSTLLNPAEFTERNASIRAITWVDDGHIAAHFSEVKKGVKDLLDTRHVQYLLVVRVPATASADVEVFRVRTKGWLVHSLPDQADTFLYAKSGPYSKVYRLKISKLGRHNQKLSKLTKKDGGQFTKANEVASVRGYATRWFIDRHGAPAAVLSYTANRDLVLNVFDGDGEPRVLQTWRYADLNQLAYDTSAPLRSRTFPIAMAENDDTFYCLDFAEEEERTVYKINYATDEETLVFETASFKIIDLILLPPDNTLIGVEVLRDGGIHSVYLDSQLSQPAAATTAASFQSFVSHDQSGKRSLVFKEGHSQPGRYVFKNNHTGEERVVGSHYPHLAETLGSRLVEQTVSVEGLEIPYLLTLPARKSDQPYPLIVQPHGGPIGIFDHRYFDLETQFLAANGYAVLRVNFRGSSGYTAELKEAGRKQWGKLMLTDIHRAALQVVSRADIDGSNVCAFGMSYGGYAATMLVLQQPDFYRCAITVAGVSDVNLYLNGPDINTRQDAWLKEYVGDTEAEYEDLKAVSPVYLAEQLQRPLLIMHGVKDEIVDIEHAFRLKLMLEKYQKPFTWHVFPEGEHGFSGVGEQAELFTKVMQFLAQNLGDR</sequence>
<keyword evidence="5" id="KW-1185">Reference proteome</keyword>
<dbReference type="AlphaFoldDB" id="A0A545T1S8"/>
<dbReference type="Pfam" id="PF00326">
    <property type="entry name" value="Peptidase_S9"/>
    <property type="match status" value="1"/>
</dbReference>
<protein>
    <submittedName>
        <fullName evidence="4">S9 family peptidase</fullName>
    </submittedName>
</protein>
<dbReference type="SUPFAM" id="SSF53474">
    <property type="entry name" value="alpha/beta-Hydrolases"/>
    <property type="match status" value="1"/>
</dbReference>
<evidence type="ECO:0000313" key="4">
    <source>
        <dbReference type="EMBL" id="TQV71171.1"/>
    </source>
</evidence>
<dbReference type="EMBL" id="VHSG01000022">
    <property type="protein sequence ID" value="TQV71171.1"/>
    <property type="molecule type" value="Genomic_DNA"/>
</dbReference>
<comment type="caution">
    <text evidence="4">The sequence shown here is derived from an EMBL/GenBank/DDBJ whole genome shotgun (WGS) entry which is preliminary data.</text>
</comment>
<dbReference type="GO" id="GO:0004252">
    <property type="term" value="F:serine-type endopeptidase activity"/>
    <property type="evidence" value="ECO:0007669"/>
    <property type="project" value="TreeGrafter"/>
</dbReference>
<dbReference type="InterPro" id="IPR001375">
    <property type="entry name" value="Peptidase_S9_cat"/>
</dbReference>
<name>A0A545T1S8_9GAMM</name>